<accession>B3S2P9</accession>
<evidence type="ECO:0000256" key="4">
    <source>
        <dbReference type="ARBA" id="ARBA00022801"/>
    </source>
</evidence>
<dbReference type="AlphaFoldDB" id="B3S2P9"/>
<feature type="transmembrane region" description="Helical" evidence="8">
    <location>
        <begin position="34"/>
        <end position="53"/>
    </location>
</feature>
<evidence type="ECO:0000256" key="7">
    <source>
        <dbReference type="ARBA" id="ARBA00023136"/>
    </source>
</evidence>
<keyword evidence="6 8" id="KW-1133">Transmembrane helix</keyword>
<dbReference type="OMA" id="FLYDIWW"/>
<evidence type="ECO:0000313" key="9">
    <source>
        <dbReference type="EMBL" id="EDV23459.1"/>
    </source>
</evidence>
<reference evidence="9 10" key="1">
    <citation type="journal article" date="2008" name="Nature">
        <title>The Trichoplax genome and the nature of placozoans.</title>
        <authorList>
            <person name="Srivastava M."/>
            <person name="Begovic E."/>
            <person name="Chapman J."/>
            <person name="Putnam N.H."/>
            <person name="Hellsten U."/>
            <person name="Kawashima T."/>
            <person name="Kuo A."/>
            <person name="Mitros T."/>
            <person name="Salamov A."/>
            <person name="Carpenter M.L."/>
            <person name="Signorovitch A.Y."/>
            <person name="Moreno M.A."/>
            <person name="Kamm K."/>
            <person name="Grimwood J."/>
            <person name="Schmutz J."/>
            <person name="Shapiro H."/>
            <person name="Grigoriev I.V."/>
            <person name="Buss L.W."/>
            <person name="Schierwater B."/>
            <person name="Dellaporta S.L."/>
            <person name="Rokhsar D.S."/>
        </authorList>
    </citation>
    <scope>NUCLEOTIDE SEQUENCE [LARGE SCALE GENOMIC DNA]</scope>
    <source>
        <strain evidence="9 10">Grell-BS-1999</strain>
    </source>
</reference>
<comment type="similarity">
    <text evidence="2">Belongs to the peptidase A22B family.</text>
</comment>
<feature type="transmembrane region" description="Helical" evidence="8">
    <location>
        <begin position="73"/>
        <end position="90"/>
    </location>
</feature>
<dbReference type="InParanoid" id="B3S2P9"/>
<gene>
    <name evidence="9" type="ORF">TRIADDRAFT_58104</name>
</gene>
<keyword evidence="10" id="KW-1185">Reference proteome</keyword>
<dbReference type="CTD" id="6755582"/>
<feature type="transmembrane region" description="Helical" evidence="8">
    <location>
        <begin position="102"/>
        <end position="122"/>
    </location>
</feature>
<evidence type="ECO:0008006" key="11">
    <source>
        <dbReference type="Google" id="ProtNLM"/>
    </source>
</evidence>
<proteinExistence type="inferred from homology"/>
<dbReference type="InterPro" id="IPR007369">
    <property type="entry name" value="Peptidase_A22B_SPP"/>
</dbReference>
<dbReference type="PhylomeDB" id="B3S2P9"/>
<dbReference type="PANTHER" id="PTHR12174:SF23">
    <property type="entry name" value="MINOR HISTOCOMPATIBILITY ANTIGEN H13"/>
    <property type="match status" value="1"/>
</dbReference>
<dbReference type="GeneID" id="6755582"/>
<dbReference type="RefSeq" id="XP_002114369.1">
    <property type="nucleotide sequence ID" value="XM_002114333.1"/>
</dbReference>
<evidence type="ECO:0000256" key="6">
    <source>
        <dbReference type="ARBA" id="ARBA00022989"/>
    </source>
</evidence>
<organism evidence="9 10">
    <name type="scientific">Trichoplax adhaerens</name>
    <name type="common">Trichoplax reptans</name>
    <dbReference type="NCBI Taxonomy" id="10228"/>
    <lineage>
        <taxon>Eukaryota</taxon>
        <taxon>Metazoa</taxon>
        <taxon>Placozoa</taxon>
        <taxon>Uniplacotomia</taxon>
        <taxon>Trichoplacea</taxon>
        <taxon>Trichoplacidae</taxon>
        <taxon>Trichoplax</taxon>
    </lineage>
</organism>
<dbReference type="GO" id="GO:0042500">
    <property type="term" value="F:aspartic endopeptidase activity, intramembrane cleaving"/>
    <property type="evidence" value="ECO:0000318"/>
    <property type="project" value="GO_Central"/>
</dbReference>
<evidence type="ECO:0000256" key="5">
    <source>
        <dbReference type="ARBA" id="ARBA00022824"/>
    </source>
</evidence>
<dbReference type="KEGG" id="tad:TRIADDRAFT_58104"/>
<dbReference type="SMART" id="SM00730">
    <property type="entry name" value="PSN"/>
    <property type="match status" value="1"/>
</dbReference>
<evidence type="ECO:0000313" key="10">
    <source>
        <dbReference type="Proteomes" id="UP000009022"/>
    </source>
</evidence>
<feature type="transmembrane region" description="Helical" evidence="8">
    <location>
        <begin position="206"/>
        <end position="230"/>
    </location>
</feature>
<name>B3S2P9_TRIAD</name>
<dbReference type="MEROPS" id="A22.003"/>
<dbReference type="EMBL" id="DS985247">
    <property type="protein sequence ID" value="EDV23459.1"/>
    <property type="molecule type" value="Genomic_DNA"/>
</dbReference>
<keyword evidence="4" id="KW-0378">Hydrolase</keyword>
<evidence type="ECO:0000256" key="1">
    <source>
        <dbReference type="ARBA" id="ARBA00004477"/>
    </source>
</evidence>
<dbReference type="Pfam" id="PF04258">
    <property type="entry name" value="Peptidase_A22B"/>
    <property type="match status" value="1"/>
</dbReference>
<dbReference type="GO" id="GO:0098554">
    <property type="term" value="C:cytoplasmic side of endoplasmic reticulum membrane"/>
    <property type="evidence" value="ECO:0000318"/>
    <property type="project" value="GO_Central"/>
</dbReference>
<dbReference type="GO" id="GO:0098553">
    <property type="term" value="C:lumenal side of endoplasmic reticulum membrane"/>
    <property type="evidence" value="ECO:0000318"/>
    <property type="project" value="GO_Central"/>
</dbReference>
<keyword evidence="3 8" id="KW-0812">Transmembrane</keyword>
<feature type="transmembrane region" description="Helical" evidence="8">
    <location>
        <begin position="250"/>
        <end position="269"/>
    </location>
</feature>
<dbReference type="Proteomes" id="UP000009022">
    <property type="component" value="Unassembled WGS sequence"/>
</dbReference>
<evidence type="ECO:0000256" key="3">
    <source>
        <dbReference type="ARBA" id="ARBA00022692"/>
    </source>
</evidence>
<sequence>MEEINSTVSAIIENATEQSNKTTRSLKGTPTGLAVAYSGLIIMSILPICYGSFRSFYRTQKSKVETMNSKDALMFPLVASGALFSLYIVIKLLSKEYLNLLLAGYFFFLGTGCLTSILDPVIRPIFRGILPKTCYQFLFIQKKDEKKETLNDIEFDYITLMALALSAAFNVWYFIKKHWIANNILGLAFASTGVELLQLNSVQTGCILLGGLFFYDIFWVFGTDVMVTVATSFEAPIKYIIEKGINSTNYAMLGLGDIVIPGIYIALLLRFDLSSNKGSKAYFYNGLVAYIIGLIVTVAVLLLFKAAQPALLYLVPACIGSTILTALVKGQLKELFAYKDEDQGKGSEDVSEKKDN</sequence>
<protein>
    <recommendedName>
        <fullName evidence="11">Minor histocompatibility antigen H13</fullName>
    </recommendedName>
</protein>
<feature type="transmembrane region" description="Helical" evidence="8">
    <location>
        <begin position="180"/>
        <end position="199"/>
    </location>
</feature>
<evidence type="ECO:0000256" key="2">
    <source>
        <dbReference type="ARBA" id="ARBA00006859"/>
    </source>
</evidence>
<dbReference type="STRING" id="10228.B3S2P9"/>
<dbReference type="PANTHER" id="PTHR12174">
    <property type="entry name" value="SIGNAL PEPTIDE PEPTIDASE"/>
    <property type="match status" value="1"/>
</dbReference>
<keyword evidence="5" id="KW-0256">Endoplasmic reticulum</keyword>
<dbReference type="OrthoDB" id="29661at2759"/>
<feature type="transmembrane region" description="Helical" evidence="8">
    <location>
        <begin position="281"/>
        <end position="304"/>
    </location>
</feature>
<evidence type="ECO:0000256" key="8">
    <source>
        <dbReference type="SAM" id="Phobius"/>
    </source>
</evidence>
<keyword evidence="7 8" id="KW-0472">Membrane</keyword>
<feature type="transmembrane region" description="Helical" evidence="8">
    <location>
        <begin position="310"/>
        <end position="328"/>
    </location>
</feature>
<dbReference type="InterPro" id="IPR006639">
    <property type="entry name" value="Preselin/SPP"/>
</dbReference>
<dbReference type="eggNOG" id="KOG2443">
    <property type="taxonomic scope" value="Eukaryota"/>
</dbReference>
<feature type="transmembrane region" description="Helical" evidence="8">
    <location>
        <begin position="155"/>
        <end position="174"/>
    </location>
</feature>
<comment type="subcellular location">
    <subcellularLocation>
        <location evidence="1">Endoplasmic reticulum membrane</location>
        <topology evidence="1">Multi-pass membrane protein</topology>
    </subcellularLocation>
</comment>
<dbReference type="GO" id="GO:0033619">
    <property type="term" value="P:membrane protein proteolysis"/>
    <property type="evidence" value="ECO:0000318"/>
    <property type="project" value="GO_Central"/>
</dbReference>
<dbReference type="GO" id="GO:0006465">
    <property type="term" value="P:signal peptide processing"/>
    <property type="evidence" value="ECO:0000318"/>
    <property type="project" value="GO_Central"/>
</dbReference>
<dbReference type="HOGENOM" id="CLU_023799_0_2_1"/>